<dbReference type="GO" id="GO:0006282">
    <property type="term" value="P:regulation of DNA repair"/>
    <property type="evidence" value="ECO:0007669"/>
    <property type="project" value="UniProtKB-UniRule"/>
</dbReference>
<evidence type="ECO:0000256" key="5">
    <source>
        <dbReference type="HAMAP-Rule" id="MF_01114"/>
    </source>
</evidence>
<comment type="subcellular location">
    <subcellularLocation>
        <location evidence="1 5">Cytoplasm</location>
    </subcellularLocation>
</comment>
<feature type="domain" description="RecX first three-helical" evidence="7">
    <location>
        <begin position="81"/>
        <end position="118"/>
    </location>
</feature>
<dbReference type="KEGG" id="ldn:H9L06_00030"/>
<evidence type="ECO:0000256" key="2">
    <source>
        <dbReference type="ARBA" id="ARBA00009695"/>
    </source>
</evidence>
<dbReference type="InterPro" id="IPR003783">
    <property type="entry name" value="Regulatory_RecX"/>
</dbReference>
<evidence type="ECO:0000256" key="3">
    <source>
        <dbReference type="ARBA" id="ARBA00018111"/>
    </source>
</evidence>
<feature type="region of interest" description="Disordered" evidence="6">
    <location>
        <begin position="1"/>
        <end position="59"/>
    </location>
</feature>
<organism evidence="8 9">
    <name type="scientific">Leucobacter denitrificans</name>
    <dbReference type="NCBI Taxonomy" id="683042"/>
    <lineage>
        <taxon>Bacteria</taxon>
        <taxon>Bacillati</taxon>
        <taxon>Actinomycetota</taxon>
        <taxon>Actinomycetes</taxon>
        <taxon>Micrococcales</taxon>
        <taxon>Microbacteriaceae</taxon>
        <taxon>Leucobacter</taxon>
    </lineage>
</organism>
<dbReference type="Proteomes" id="UP000515934">
    <property type="component" value="Chromosome"/>
</dbReference>
<feature type="compositionally biased region" description="Low complexity" evidence="6">
    <location>
        <begin position="49"/>
        <end position="58"/>
    </location>
</feature>
<dbReference type="RefSeq" id="WP_187555303.1">
    <property type="nucleotide sequence ID" value="NZ_CP060716.1"/>
</dbReference>
<dbReference type="GO" id="GO:0005737">
    <property type="term" value="C:cytoplasm"/>
    <property type="evidence" value="ECO:0007669"/>
    <property type="project" value="UniProtKB-SubCell"/>
</dbReference>
<dbReference type="InterPro" id="IPR053926">
    <property type="entry name" value="RecX_HTH_1st"/>
</dbReference>
<dbReference type="AlphaFoldDB" id="A0A7G9S4Q8"/>
<dbReference type="HAMAP" id="MF_01114">
    <property type="entry name" value="RecX"/>
    <property type="match status" value="1"/>
</dbReference>
<gene>
    <name evidence="5" type="primary">recX</name>
    <name evidence="8" type="ORF">H9L06_00030</name>
</gene>
<comment type="function">
    <text evidence="5">Modulates RecA activity.</text>
</comment>
<reference evidence="8 9" key="1">
    <citation type="submission" date="2020-08" db="EMBL/GenBank/DDBJ databases">
        <title>Genome sequence of Leucobacter denitrificans KACC 14055T.</title>
        <authorList>
            <person name="Hyun D.-W."/>
            <person name="Bae J.-W."/>
        </authorList>
    </citation>
    <scope>NUCLEOTIDE SEQUENCE [LARGE SCALE GENOMIC DNA]</scope>
    <source>
        <strain evidence="8 9">KACC 14055</strain>
    </source>
</reference>
<dbReference type="PANTHER" id="PTHR33602">
    <property type="entry name" value="REGULATORY PROTEIN RECX FAMILY PROTEIN"/>
    <property type="match status" value="1"/>
</dbReference>
<evidence type="ECO:0000259" key="7">
    <source>
        <dbReference type="Pfam" id="PF21982"/>
    </source>
</evidence>
<feature type="compositionally biased region" description="Basic and acidic residues" evidence="6">
    <location>
        <begin position="9"/>
        <end position="31"/>
    </location>
</feature>
<dbReference type="PANTHER" id="PTHR33602:SF1">
    <property type="entry name" value="REGULATORY PROTEIN RECX FAMILY PROTEIN"/>
    <property type="match status" value="1"/>
</dbReference>
<evidence type="ECO:0000256" key="6">
    <source>
        <dbReference type="SAM" id="MobiDB-lite"/>
    </source>
</evidence>
<proteinExistence type="inferred from homology"/>
<protein>
    <recommendedName>
        <fullName evidence="3 5">Regulatory protein RecX</fullName>
    </recommendedName>
</protein>
<name>A0A7G9S4Q8_9MICO</name>
<dbReference type="Pfam" id="PF21982">
    <property type="entry name" value="RecX_HTH1"/>
    <property type="match status" value="1"/>
</dbReference>
<dbReference type="Gene3D" id="1.10.10.10">
    <property type="entry name" value="Winged helix-like DNA-binding domain superfamily/Winged helix DNA-binding domain"/>
    <property type="match status" value="1"/>
</dbReference>
<accession>A0A7G9S4Q8</accession>
<evidence type="ECO:0000313" key="8">
    <source>
        <dbReference type="EMBL" id="QNN62833.1"/>
    </source>
</evidence>
<dbReference type="InterPro" id="IPR036388">
    <property type="entry name" value="WH-like_DNA-bd_sf"/>
</dbReference>
<evidence type="ECO:0000256" key="1">
    <source>
        <dbReference type="ARBA" id="ARBA00004496"/>
    </source>
</evidence>
<keyword evidence="4 5" id="KW-0963">Cytoplasm</keyword>
<evidence type="ECO:0000313" key="9">
    <source>
        <dbReference type="Proteomes" id="UP000515934"/>
    </source>
</evidence>
<comment type="similarity">
    <text evidence="2 5">Belongs to the RecX family.</text>
</comment>
<keyword evidence="9" id="KW-1185">Reference proteome</keyword>
<dbReference type="EMBL" id="CP060716">
    <property type="protein sequence ID" value="QNN62833.1"/>
    <property type="molecule type" value="Genomic_DNA"/>
</dbReference>
<sequence>MAVRFLPSPEDRPRPPREERGDLAEVIEFRTKLQGFRSSEEQEADKEPVPVALELPPVGSEERVARDDAAPVALEQPSAGAAAVKLLARRALSSGELRRALLDAEFPEIDVEEAIAECESSLYLDDTDLARSVTYKLRDSKGESRARIRRKLRERLLPDVAIEAALAELDDEEEYELLQQTASDRARRMVDLDRQVAERRLLGFLARRGWVGERASRAVREALDELGVGWVRGSVRFQ</sequence>
<evidence type="ECO:0000256" key="4">
    <source>
        <dbReference type="ARBA" id="ARBA00022490"/>
    </source>
</evidence>